<dbReference type="PANTHER" id="PTHR11783">
    <property type="entry name" value="SULFOTRANSFERASE SULT"/>
    <property type="match status" value="1"/>
</dbReference>
<dbReference type="Pfam" id="PF00685">
    <property type="entry name" value="Sulfotransfer_1"/>
    <property type="match status" value="1"/>
</dbReference>
<dbReference type="InterPro" id="IPR000863">
    <property type="entry name" value="Sulfotransferase_dom"/>
</dbReference>
<dbReference type="Proteomes" id="UP000823388">
    <property type="component" value="Chromosome 5N"/>
</dbReference>
<evidence type="ECO:0000313" key="6">
    <source>
        <dbReference type="Proteomes" id="UP000823388"/>
    </source>
</evidence>
<protein>
    <recommendedName>
        <fullName evidence="3">Sulfotransferase</fullName>
        <ecNumber evidence="3">2.8.2.-</ecNumber>
    </recommendedName>
</protein>
<dbReference type="GO" id="GO:0008146">
    <property type="term" value="F:sulfotransferase activity"/>
    <property type="evidence" value="ECO:0007669"/>
    <property type="project" value="InterPro"/>
</dbReference>
<evidence type="ECO:0000313" key="5">
    <source>
        <dbReference type="EMBL" id="KAG2594385.1"/>
    </source>
</evidence>
<dbReference type="Gene3D" id="3.40.50.300">
    <property type="entry name" value="P-loop containing nucleotide triphosphate hydrolases"/>
    <property type="match status" value="1"/>
</dbReference>
<dbReference type="InterPro" id="IPR027417">
    <property type="entry name" value="P-loop_NTPase"/>
</dbReference>
<evidence type="ECO:0000259" key="4">
    <source>
        <dbReference type="Pfam" id="PF00685"/>
    </source>
</evidence>
<proteinExistence type="inferred from homology"/>
<sequence>MEQPNSGSPSETHIDDLVSKLPVREGMVLYKSYWLWPQTAKRVMLLQDMFKARDDDVILATNPKCGTTWLKALAFTITTRSSYDLHNHPLLTLHPQEVVPFLEIPANEDLTYVETLASPRLLATHVPMSLLPESIANHGCVRIVYICREPKDAFVSLWHFWNRVHGGRGADLDLDTAFNRFCEGALPYGPFWNHCLEYWKESIARPDRVLFLKYEDMMSDPVGCVKKLALFLGVPFTDREEEGGVVEQVVRLCSFEMLSGLEANKTGNLKVRARPNVVYEKAAFFRRGKVGDWVNHMSEEMGTKLDSIMEEKLKGSGLVL</sequence>
<gene>
    <name evidence="5" type="ORF">PVAP13_5NG641700</name>
</gene>
<reference evidence="5" key="1">
    <citation type="submission" date="2020-05" db="EMBL/GenBank/DDBJ databases">
        <title>WGS assembly of Panicum virgatum.</title>
        <authorList>
            <person name="Lovell J.T."/>
            <person name="Jenkins J."/>
            <person name="Shu S."/>
            <person name="Juenger T.E."/>
            <person name="Schmutz J."/>
        </authorList>
    </citation>
    <scope>NUCLEOTIDE SEQUENCE</scope>
    <source>
        <strain evidence="5">AP13</strain>
    </source>
</reference>
<keyword evidence="6" id="KW-1185">Reference proteome</keyword>
<accession>A0A8T0SB79</accession>
<comment type="similarity">
    <text evidence="1 3">Belongs to the sulfotransferase 1 family.</text>
</comment>
<organism evidence="5 6">
    <name type="scientific">Panicum virgatum</name>
    <name type="common">Blackwell switchgrass</name>
    <dbReference type="NCBI Taxonomy" id="38727"/>
    <lineage>
        <taxon>Eukaryota</taxon>
        <taxon>Viridiplantae</taxon>
        <taxon>Streptophyta</taxon>
        <taxon>Embryophyta</taxon>
        <taxon>Tracheophyta</taxon>
        <taxon>Spermatophyta</taxon>
        <taxon>Magnoliopsida</taxon>
        <taxon>Liliopsida</taxon>
        <taxon>Poales</taxon>
        <taxon>Poaceae</taxon>
        <taxon>PACMAD clade</taxon>
        <taxon>Panicoideae</taxon>
        <taxon>Panicodae</taxon>
        <taxon>Paniceae</taxon>
        <taxon>Panicinae</taxon>
        <taxon>Panicum</taxon>
        <taxon>Panicum sect. Hiantes</taxon>
    </lineage>
</organism>
<evidence type="ECO:0000256" key="2">
    <source>
        <dbReference type="ARBA" id="ARBA00022679"/>
    </source>
</evidence>
<name>A0A8T0SB79_PANVG</name>
<feature type="domain" description="Sulfotransferase" evidence="4">
    <location>
        <begin position="54"/>
        <end position="317"/>
    </location>
</feature>
<keyword evidence="2 3" id="KW-0808">Transferase</keyword>
<dbReference type="OrthoDB" id="205623at2759"/>
<dbReference type="AlphaFoldDB" id="A0A8T0SB79"/>
<dbReference type="SUPFAM" id="SSF52540">
    <property type="entry name" value="P-loop containing nucleoside triphosphate hydrolases"/>
    <property type="match status" value="1"/>
</dbReference>
<dbReference type="EMBL" id="CM029046">
    <property type="protein sequence ID" value="KAG2594385.1"/>
    <property type="molecule type" value="Genomic_DNA"/>
</dbReference>
<comment type="caution">
    <text evidence="5">The sequence shown here is derived from an EMBL/GenBank/DDBJ whole genome shotgun (WGS) entry which is preliminary data.</text>
</comment>
<dbReference type="EC" id="2.8.2.-" evidence="3"/>
<evidence type="ECO:0000256" key="1">
    <source>
        <dbReference type="ARBA" id="ARBA00005771"/>
    </source>
</evidence>
<evidence type="ECO:0000256" key="3">
    <source>
        <dbReference type="RuleBase" id="RU361155"/>
    </source>
</evidence>